<dbReference type="SUPFAM" id="SSF56784">
    <property type="entry name" value="HAD-like"/>
    <property type="match status" value="1"/>
</dbReference>
<accession>A0A1I7IV13</accession>
<dbReference type="SFLD" id="SFLDG01140">
    <property type="entry name" value="C2.B:_Phosphomannomutase_and_P"/>
    <property type="match status" value="1"/>
</dbReference>
<evidence type="ECO:0000313" key="1">
    <source>
        <dbReference type="EMBL" id="SFU76774.1"/>
    </source>
</evidence>
<dbReference type="PANTHER" id="PTHR10000:SF25">
    <property type="entry name" value="PHOSPHATASE YKRA-RELATED"/>
    <property type="match status" value="1"/>
</dbReference>
<dbReference type="NCBIfam" id="TIGR00099">
    <property type="entry name" value="Cof-subfamily"/>
    <property type="match status" value="1"/>
</dbReference>
<reference evidence="2" key="1">
    <citation type="submission" date="2016-10" db="EMBL/GenBank/DDBJ databases">
        <authorList>
            <person name="Varghese N."/>
        </authorList>
    </citation>
    <scope>NUCLEOTIDE SEQUENCE [LARGE SCALE GENOMIC DNA]</scope>
    <source>
        <strain evidence="2">DSM 17980</strain>
    </source>
</reference>
<dbReference type="PANTHER" id="PTHR10000">
    <property type="entry name" value="PHOSPHOSERINE PHOSPHATASE"/>
    <property type="match status" value="1"/>
</dbReference>
<dbReference type="eggNOG" id="COG0561">
    <property type="taxonomic scope" value="Bacteria"/>
</dbReference>
<dbReference type="EMBL" id="FPBV01000007">
    <property type="protein sequence ID" value="SFU76774.1"/>
    <property type="molecule type" value="Genomic_DNA"/>
</dbReference>
<keyword evidence="2" id="KW-1185">Reference proteome</keyword>
<organism evidence="1 2">
    <name type="scientific">Alicyclobacillus macrosporangiidus</name>
    <dbReference type="NCBI Taxonomy" id="392015"/>
    <lineage>
        <taxon>Bacteria</taxon>
        <taxon>Bacillati</taxon>
        <taxon>Bacillota</taxon>
        <taxon>Bacilli</taxon>
        <taxon>Bacillales</taxon>
        <taxon>Alicyclobacillaceae</taxon>
        <taxon>Alicyclobacillus</taxon>
    </lineage>
</organism>
<dbReference type="GO" id="GO:0005829">
    <property type="term" value="C:cytosol"/>
    <property type="evidence" value="ECO:0007669"/>
    <property type="project" value="TreeGrafter"/>
</dbReference>
<sequence length="260" mass="28902">MTRIRAVFLDIDGTLVHDGVLVGSAERAVRGLQERGFKVALCTGRSILHTKPVQRRLGIASAVYFNGGLAVDADQTVRSSPLAPDVVQRLASWQTEYRLPVVWHTPDAALTLEPIPERHTPMMQAYNFPPLQQVDRSYFDKVSPVVYQVNVFATSHWDQKLQNDFPECLLYRWHEEGLDLQKRGCDKILGAKALLAAWGIPPEHAMHIGDGGNDIGMFRGLGLGVAMGNAPREVQEQAHMVTTAIHEDGVYYALRRVGLL</sequence>
<gene>
    <name evidence="1" type="ORF">SAMN05421543_107144</name>
</gene>
<dbReference type="GO" id="GO:0016791">
    <property type="term" value="F:phosphatase activity"/>
    <property type="evidence" value="ECO:0007669"/>
    <property type="project" value="UniProtKB-ARBA"/>
</dbReference>
<name>A0A1I7IV13_9BACL</name>
<dbReference type="InterPro" id="IPR000150">
    <property type="entry name" value="Cof"/>
</dbReference>
<dbReference type="RefSeq" id="WP_074951508.1">
    <property type="nucleotide sequence ID" value="NZ_FPBV01000007.1"/>
</dbReference>
<dbReference type="GO" id="GO:0000287">
    <property type="term" value="F:magnesium ion binding"/>
    <property type="evidence" value="ECO:0007669"/>
    <property type="project" value="TreeGrafter"/>
</dbReference>
<evidence type="ECO:0008006" key="3">
    <source>
        <dbReference type="Google" id="ProtNLM"/>
    </source>
</evidence>
<protein>
    <recommendedName>
        <fullName evidence="3">Cof subfamily of IIB subfamily of haloacid dehalogenase superfamily/HAD-superfamily hydrolase, subfamily IIB</fullName>
    </recommendedName>
</protein>
<dbReference type="SFLD" id="SFLDS00003">
    <property type="entry name" value="Haloacid_Dehalogenase"/>
    <property type="match status" value="1"/>
</dbReference>
<dbReference type="InterPro" id="IPR023214">
    <property type="entry name" value="HAD_sf"/>
</dbReference>
<dbReference type="InterPro" id="IPR036412">
    <property type="entry name" value="HAD-like_sf"/>
</dbReference>
<dbReference type="AlphaFoldDB" id="A0A1I7IV13"/>
<proteinExistence type="predicted"/>
<dbReference type="Pfam" id="PF08282">
    <property type="entry name" value="Hydrolase_3"/>
    <property type="match status" value="1"/>
</dbReference>
<dbReference type="Gene3D" id="3.40.50.1000">
    <property type="entry name" value="HAD superfamily/HAD-like"/>
    <property type="match status" value="1"/>
</dbReference>
<dbReference type="STRING" id="392015.SAMN05421543_107144"/>
<dbReference type="Proteomes" id="UP000183508">
    <property type="component" value="Unassembled WGS sequence"/>
</dbReference>
<dbReference type="Gene3D" id="3.30.1240.10">
    <property type="match status" value="1"/>
</dbReference>
<evidence type="ECO:0000313" key="2">
    <source>
        <dbReference type="Proteomes" id="UP000183508"/>
    </source>
</evidence>